<dbReference type="AlphaFoldDB" id="A0A2R4C8A0"/>
<dbReference type="EMBL" id="CP028324">
    <property type="protein sequence ID" value="AVR95790.1"/>
    <property type="molecule type" value="Genomic_DNA"/>
</dbReference>
<dbReference type="RefSeq" id="WP_107141140.1">
    <property type="nucleotide sequence ID" value="NZ_CP028324.1"/>
</dbReference>
<feature type="region of interest" description="Disordered" evidence="1">
    <location>
        <begin position="1"/>
        <end position="98"/>
    </location>
</feature>
<protein>
    <submittedName>
        <fullName evidence="2">Uncharacterized protein</fullName>
    </submittedName>
</protein>
<evidence type="ECO:0000313" key="3">
    <source>
        <dbReference type="Proteomes" id="UP000240505"/>
    </source>
</evidence>
<name>A0A2R4C8A0_9BURK</name>
<feature type="compositionally biased region" description="Low complexity" evidence="1">
    <location>
        <begin position="1"/>
        <end position="10"/>
    </location>
</feature>
<evidence type="ECO:0000256" key="1">
    <source>
        <dbReference type="SAM" id="MobiDB-lite"/>
    </source>
</evidence>
<reference evidence="2 3" key="1">
    <citation type="submission" date="2018-03" db="EMBL/GenBank/DDBJ databases">
        <title>Massilia armeniaca sp. nov., isolated from desert soil.</title>
        <authorList>
            <person name="Huang H."/>
            <person name="Ren M."/>
        </authorList>
    </citation>
    <scope>NUCLEOTIDE SEQUENCE [LARGE SCALE GENOMIC DNA]</scope>
    <source>
        <strain evidence="2 3">ZMN-3</strain>
    </source>
</reference>
<gene>
    <name evidence="2" type="ORF">C9I28_08655</name>
</gene>
<feature type="compositionally biased region" description="Low complexity" evidence="1">
    <location>
        <begin position="63"/>
        <end position="80"/>
    </location>
</feature>
<organism evidence="2 3">
    <name type="scientific">Pseudoduganella armeniaca</name>
    <dbReference type="NCBI Taxonomy" id="2072590"/>
    <lineage>
        <taxon>Bacteria</taxon>
        <taxon>Pseudomonadati</taxon>
        <taxon>Pseudomonadota</taxon>
        <taxon>Betaproteobacteria</taxon>
        <taxon>Burkholderiales</taxon>
        <taxon>Oxalobacteraceae</taxon>
        <taxon>Telluria group</taxon>
        <taxon>Pseudoduganella</taxon>
    </lineage>
</organism>
<accession>A0A2R4C8A0</accession>
<keyword evidence="3" id="KW-1185">Reference proteome</keyword>
<feature type="compositionally biased region" description="Basic and acidic residues" evidence="1">
    <location>
        <begin position="29"/>
        <end position="62"/>
    </location>
</feature>
<dbReference type="Proteomes" id="UP000240505">
    <property type="component" value="Chromosome"/>
</dbReference>
<dbReference type="KEGG" id="masz:C9I28_08655"/>
<proteinExistence type="predicted"/>
<evidence type="ECO:0000313" key="2">
    <source>
        <dbReference type="EMBL" id="AVR95790.1"/>
    </source>
</evidence>
<dbReference type="OrthoDB" id="8704469at2"/>
<sequence length="181" mass="18836">MANKAGSAGASNGGTSGNSMEGNGGRSYDTQDKAQNKAMDRDKAGDKWQDRRQDQRQQKDETGQSSGNSASTGTSGSSATRMDERMPGRTPGDTQISWRGTVLAIEPLSRQEAQTGIGIGGPPGAAAVGGAVPGTGAAMGTVYRVTLRTEDGGSQAVLVENPPDYRIGDKVMYRNGLIQRQ</sequence>